<organism evidence="1 2">
    <name type="scientific">Candidatus Seongchinamella marina</name>
    <dbReference type="NCBI Taxonomy" id="2518990"/>
    <lineage>
        <taxon>Bacteria</taxon>
        <taxon>Pseudomonadati</taxon>
        <taxon>Pseudomonadota</taxon>
        <taxon>Gammaproteobacteria</taxon>
        <taxon>Cellvibrionales</taxon>
        <taxon>Halieaceae</taxon>
        <taxon>Seongchinamella</taxon>
    </lineage>
</organism>
<evidence type="ECO:0000313" key="2">
    <source>
        <dbReference type="Proteomes" id="UP001143307"/>
    </source>
</evidence>
<comment type="caution">
    <text evidence="1">The sequence shown here is derived from an EMBL/GenBank/DDBJ whole genome shotgun (WGS) entry which is preliminary data.</text>
</comment>
<dbReference type="EMBL" id="SHNP01000001">
    <property type="protein sequence ID" value="MCX2972419.1"/>
    <property type="molecule type" value="Genomic_DNA"/>
</dbReference>
<evidence type="ECO:0000313" key="1">
    <source>
        <dbReference type="EMBL" id="MCX2972419.1"/>
    </source>
</evidence>
<keyword evidence="2" id="KW-1185">Reference proteome</keyword>
<sequence length="445" mass="49486">MIETFKQLSDPQLVGSEGRLSDYIANNCDLDLGGLPWLEDKEQDTAPVCPGWPRVGTPLNFNFFPNLPDIAGSNYFSNTFIVSKWAARIGLNSLRGAFVVEPGARVEFRGQYPEARYFGFHPNDMDLNNLNTLRDAELAADPGFRNPYVDQSAPASGQYYTATLVFTSPPERPQPNTSYVGERKLGGANQFVMNLLRMYHVDSGNRPGSGSVPLPSLKIYDAAGNSTLEFPECDLFKSGPDVVQSRRRFPALPVIDHRAKKQPKWSTSSNFEAQSDTLANADVQYLSTHYSSRFGELLVIRGKFLSAPDTRAGASPAMDSQVRLYNVCNYNFWNGSAIQCLLDNELIRDSEDFYTLVISTIEDRPENINESSATWLDWGPYLDGQVSFRYVYRDNPFVQAIAAGLRGEPVTPGLAIYVPQAAHCDKKTFEQGGWLACLEANSNVY</sequence>
<dbReference type="Proteomes" id="UP001143307">
    <property type="component" value="Unassembled WGS sequence"/>
</dbReference>
<protein>
    <submittedName>
        <fullName evidence="1">Uncharacterized protein</fullName>
    </submittedName>
</protein>
<dbReference type="RefSeq" id="WP_279251436.1">
    <property type="nucleotide sequence ID" value="NZ_SHNP01000001.1"/>
</dbReference>
<reference evidence="1" key="1">
    <citation type="submission" date="2019-02" db="EMBL/GenBank/DDBJ databases">
        <authorList>
            <person name="Li S.-H."/>
        </authorList>
    </citation>
    <scope>NUCLEOTIDE SEQUENCE</scope>
    <source>
        <strain evidence="1">IMCC8485</strain>
    </source>
</reference>
<name>A0ABT3ST17_9GAMM</name>
<accession>A0ABT3ST17</accession>
<gene>
    <name evidence="1" type="ORF">EYC87_02295</name>
</gene>
<proteinExistence type="predicted"/>